<dbReference type="Proteomes" id="UP000298111">
    <property type="component" value="Unassembled WGS sequence"/>
</dbReference>
<keyword evidence="2" id="KW-0812">Transmembrane</keyword>
<feature type="region of interest" description="Disordered" evidence="1">
    <location>
        <begin position="341"/>
        <end position="385"/>
    </location>
</feature>
<dbReference type="PROSITE" id="PS51318">
    <property type="entry name" value="TAT"/>
    <property type="match status" value="1"/>
</dbReference>
<gene>
    <name evidence="3" type="ORF">D8771_00920</name>
</gene>
<protein>
    <submittedName>
        <fullName evidence="3">Uncharacterized protein</fullName>
    </submittedName>
</protein>
<feature type="transmembrane region" description="Helical" evidence="2">
    <location>
        <begin position="29"/>
        <end position="49"/>
    </location>
</feature>
<comment type="caution">
    <text evidence="3">The sequence shown here is derived from an EMBL/GenBank/DDBJ whole genome shotgun (WGS) entry which is preliminary data.</text>
</comment>
<evidence type="ECO:0000256" key="1">
    <source>
        <dbReference type="SAM" id="MobiDB-lite"/>
    </source>
</evidence>
<feature type="compositionally biased region" description="Basic and acidic residues" evidence="1">
    <location>
        <begin position="7"/>
        <end position="21"/>
    </location>
</feature>
<feature type="compositionally biased region" description="Basic and acidic residues" evidence="1">
    <location>
        <begin position="367"/>
        <end position="378"/>
    </location>
</feature>
<evidence type="ECO:0000313" key="3">
    <source>
        <dbReference type="EMBL" id="TGG89501.1"/>
    </source>
</evidence>
<dbReference type="InterPro" id="IPR006311">
    <property type="entry name" value="TAT_signal"/>
</dbReference>
<feature type="region of interest" description="Disordered" evidence="1">
    <location>
        <begin position="1"/>
        <end position="28"/>
    </location>
</feature>
<feature type="region of interest" description="Disordered" evidence="1">
    <location>
        <begin position="288"/>
        <end position="307"/>
    </location>
</feature>
<dbReference type="AlphaFoldDB" id="A0A6C1C222"/>
<name>A0A6C1C222_9ACTN</name>
<reference evidence="3 4" key="1">
    <citation type="submission" date="2018-10" db="EMBL/GenBank/DDBJ databases">
        <title>Isolation of pseudouridimycin from Streptomyces albus DSM 40763.</title>
        <authorList>
            <person name="Rosenqvist P."/>
            <person name="Metsae-Ketelae M."/>
            <person name="Virta P."/>
        </authorList>
    </citation>
    <scope>NUCLEOTIDE SEQUENCE [LARGE SCALE GENOMIC DNA]</scope>
    <source>
        <strain evidence="3 4">DSM 40763</strain>
    </source>
</reference>
<accession>A0A6C1C222</accession>
<evidence type="ECO:0000313" key="4">
    <source>
        <dbReference type="Proteomes" id="UP000298111"/>
    </source>
</evidence>
<feature type="region of interest" description="Disordered" evidence="1">
    <location>
        <begin position="145"/>
        <end position="205"/>
    </location>
</feature>
<dbReference type="RefSeq" id="WP_135566575.1">
    <property type="nucleotide sequence ID" value="NZ_CP048875.1"/>
</dbReference>
<keyword evidence="2" id="KW-0472">Membrane</keyword>
<dbReference type="EMBL" id="RCIY01000002">
    <property type="protein sequence ID" value="TGG89501.1"/>
    <property type="molecule type" value="Genomic_DNA"/>
</dbReference>
<feature type="region of interest" description="Disordered" evidence="1">
    <location>
        <begin position="49"/>
        <end position="112"/>
    </location>
</feature>
<dbReference type="GeneID" id="75184130"/>
<organism evidence="3 4">
    <name type="scientific">Streptomyces albus</name>
    <dbReference type="NCBI Taxonomy" id="1888"/>
    <lineage>
        <taxon>Bacteria</taxon>
        <taxon>Bacillati</taxon>
        <taxon>Actinomycetota</taxon>
        <taxon>Actinomycetes</taxon>
        <taxon>Kitasatosporales</taxon>
        <taxon>Streptomycetaceae</taxon>
        <taxon>Streptomyces</taxon>
    </lineage>
</organism>
<feature type="compositionally biased region" description="Basic and acidic residues" evidence="1">
    <location>
        <begin position="190"/>
        <end position="205"/>
    </location>
</feature>
<evidence type="ECO:0000256" key="2">
    <source>
        <dbReference type="SAM" id="Phobius"/>
    </source>
</evidence>
<sequence>MSTDPSPRTEERSPRSEDRPAPRSRRRQLTVVSVAAAVLLAAGGGAYWASTASSSNESDATDTAAAGAGRPKLALDGTAASAHGDGEGIAPGEPMGPRGYRAEGQLPDGPRTAAVRRTGHEVTEDQVAKLAAALHLKGAVKAEDDRWRVGGGPGDGARLTAERGKNGGAWTYQNGGTVPLDADATPEPDPAPRGKPLSEKKAKDAVRPALRALGLEDASLKAGSPVGSTRTVTASPKVAGLPTHGWDTTFVVDEHGTVTRAQGNWNQTHKGAAYPVLSASATLDRLNKASQSRGGHTGEGAGNKPTTIGDARFGLSLERSHGRPLLVPAWLYEVKRKGGGDLEVTHPAVDPKYLKPSRTSGHPSAPEAHKPGKGDHSEGTGPGRHKTAQAIESYSAEGRTLTVHFWGGVCDAYKATTEETGDRVEVKLDAKPKQDGKNVCVKIAKRQTVQVELDKKLGDRKVVDARDGRKLPHK</sequence>
<proteinExistence type="predicted"/>
<keyword evidence="2" id="KW-1133">Transmembrane helix</keyword>